<sequence length="88" mass="10399">VQDLGLQQSYRDDRGTHDFIRHVMALPCLPEDEIVPQFERLELQVTEEGNLRQSQLPLYLLIDLLHREARLTSLHIRLVSEKKLKRVQ</sequence>
<evidence type="ECO:0000313" key="1">
    <source>
        <dbReference type="EMBL" id="RMX49028.1"/>
    </source>
</evidence>
<protein>
    <submittedName>
        <fullName evidence="1">Uncharacterized protein</fullName>
    </submittedName>
</protein>
<comment type="caution">
    <text evidence="1">The sequence shown here is derived from an EMBL/GenBank/DDBJ whole genome shotgun (WGS) entry which is preliminary data.</text>
</comment>
<dbReference type="EMBL" id="RCHS01002189">
    <property type="protein sequence ID" value="RMX49028.1"/>
    <property type="molecule type" value="Genomic_DNA"/>
</dbReference>
<evidence type="ECO:0000313" key="2">
    <source>
        <dbReference type="Proteomes" id="UP000275408"/>
    </source>
</evidence>
<reference evidence="1 2" key="1">
    <citation type="journal article" date="2018" name="Sci. Rep.">
        <title>Comparative analysis of the Pocillopora damicornis genome highlights role of immune system in coral evolution.</title>
        <authorList>
            <person name="Cunning R."/>
            <person name="Bay R.A."/>
            <person name="Gillette P."/>
            <person name="Baker A.C."/>
            <person name="Traylor-Knowles N."/>
        </authorList>
    </citation>
    <scope>NUCLEOTIDE SEQUENCE [LARGE SCALE GENOMIC DNA]</scope>
    <source>
        <strain evidence="1">RSMAS</strain>
        <tissue evidence="1">Whole animal</tissue>
    </source>
</reference>
<dbReference type="Proteomes" id="UP000275408">
    <property type="component" value="Unassembled WGS sequence"/>
</dbReference>
<proteinExistence type="predicted"/>
<organism evidence="1 2">
    <name type="scientific">Pocillopora damicornis</name>
    <name type="common">Cauliflower coral</name>
    <name type="synonym">Millepora damicornis</name>
    <dbReference type="NCBI Taxonomy" id="46731"/>
    <lineage>
        <taxon>Eukaryota</taxon>
        <taxon>Metazoa</taxon>
        <taxon>Cnidaria</taxon>
        <taxon>Anthozoa</taxon>
        <taxon>Hexacorallia</taxon>
        <taxon>Scleractinia</taxon>
        <taxon>Astrocoeniina</taxon>
        <taxon>Pocilloporidae</taxon>
        <taxon>Pocillopora</taxon>
    </lineage>
</organism>
<keyword evidence="2" id="KW-1185">Reference proteome</keyword>
<gene>
    <name evidence="1" type="ORF">pdam_00018116</name>
</gene>
<accession>A0A3M6U6D8</accession>
<name>A0A3M6U6D8_POCDA</name>
<feature type="non-terminal residue" evidence="1">
    <location>
        <position position="1"/>
    </location>
</feature>
<dbReference type="AlphaFoldDB" id="A0A3M6U6D8"/>